<accession>U4LHK5</accession>
<dbReference type="EMBL" id="HF935526">
    <property type="protein sequence ID" value="CCX31017.1"/>
    <property type="molecule type" value="Genomic_DNA"/>
</dbReference>
<gene>
    <name evidence="3" type="ORF">PCON_09833</name>
</gene>
<dbReference type="Proteomes" id="UP000018144">
    <property type="component" value="Unassembled WGS sequence"/>
</dbReference>
<keyword evidence="2" id="KW-0472">Membrane</keyword>
<feature type="transmembrane region" description="Helical" evidence="2">
    <location>
        <begin position="86"/>
        <end position="105"/>
    </location>
</feature>
<protein>
    <submittedName>
        <fullName evidence="3">Uncharacterized protein</fullName>
    </submittedName>
</protein>
<name>U4LHK5_PYROM</name>
<evidence type="ECO:0000313" key="4">
    <source>
        <dbReference type="Proteomes" id="UP000018144"/>
    </source>
</evidence>
<dbReference type="AlphaFoldDB" id="U4LHK5"/>
<feature type="region of interest" description="Disordered" evidence="1">
    <location>
        <begin position="23"/>
        <end position="74"/>
    </location>
</feature>
<evidence type="ECO:0000313" key="3">
    <source>
        <dbReference type="EMBL" id="CCX31017.1"/>
    </source>
</evidence>
<reference evidence="3 4" key="1">
    <citation type="journal article" date="2013" name="PLoS Genet.">
        <title>The genome and development-dependent transcriptomes of Pyronema confluens: a window into fungal evolution.</title>
        <authorList>
            <person name="Traeger S."/>
            <person name="Altegoer F."/>
            <person name="Freitag M."/>
            <person name="Gabaldon T."/>
            <person name="Kempken F."/>
            <person name="Kumar A."/>
            <person name="Marcet-Houben M."/>
            <person name="Poggeler S."/>
            <person name="Stajich J.E."/>
            <person name="Nowrousian M."/>
        </authorList>
    </citation>
    <scope>NUCLEOTIDE SEQUENCE [LARGE SCALE GENOMIC DNA]</scope>
    <source>
        <strain evidence="4">CBS 100304</strain>
        <tissue evidence="3">Vegetative mycelium</tissue>
    </source>
</reference>
<evidence type="ECO:0000256" key="2">
    <source>
        <dbReference type="SAM" id="Phobius"/>
    </source>
</evidence>
<organism evidence="3 4">
    <name type="scientific">Pyronema omphalodes (strain CBS 100304)</name>
    <name type="common">Pyronema confluens</name>
    <dbReference type="NCBI Taxonomy" id="1076935"/>
    <lineage>
        <taxon>Eukaryota</taxon>
        <taxon>Fungi</taxon>
        <taxon>Dikarya</taxon>
        <taxon>Ascomycota</taxon>
        <taxon>Pezizomycotina</taxon>
        <taxon>Pezizomycetes</taxon>
        <taxon>Pezizales</taxon>
        <taxon>Pyronemataceae</taxon>
        <taxon>Pyronema</taxon>
    </lineage>
</organism>
<proteinExistence type="predicted"/>
<sequence length="131" mass="13955">MSQLQKTASRLFPCRPIYLSFPATIRRHQSSQSPPPASEDPTKAKKSSASSMYPDLQGAQGAKGAKGTKGAGKFHMPENLTGYMDIITKVGFGVLVIGAATLFYLREDKSMGIHKEGNGAGPAGKGDRDKK</sequence>
<keyword evidence="2" id="KW-1133">Transmembrane helix</keyword>
<feature type="region of interest" description="Disordered" evidence="1">
    <location>
        <begin position="112"/>
        <end position="131"/>
    </location>
</feature>
<keyword evidence="2" id="KW-0812">Transmembrane</keyword>
<keyword evidence="4" id="KW-1185">Reference proteome</keyword>
<evidence type="ECO:0000256" key="1">
    <source>
        <dbReference type="SAM" id="MobiDB-lite"/>
    </source>
</evidence>